<sequence>MPPLLRLMRVVLLAASLLRPSSAFSFSFSGRAGRRAWAKRPRSSPLSTMASASDAKNIVYHIPVCPFSQRLEILLALRGQPEAVEFRCVDITKPRDPELLAKTRGTTALPVLETPEGGILKESMVILRFLDETLPGAKLRREDPREHALESMLCAFEGAFTTAGYVYVMNQDAEKRDALRDKLLGLYRTLDGFLSHHSPDGPFLFDDFGWAEAVFTPMFMRFWFLEYYEDFALPEEDAYARVRRWRDACLTHPAAAQVTKEEIVKLYYDYALGAGNGRLLEGRSASSFAFEPHWSGRPWPPKNKYDGTATDAALGLTASATM</sequence>
<proteinExistence type="predicted"/>
<gene>
    <name evidence="4" type="ORF">PPAR1163_LOCUS22522</name>
</gene>
<dbReference type="PANTHER" id="PTHR43968:SF6">
    <property type="entry name" value="GLUTATHIONE S-TRANSFERASE OMEGA"/>
    <property type="match status" value="1"/>
</dbReference>
<dbReference type="InterPro" id="IPR010987">
    <property type="entry name" value="Glutathione-S-Trfase_C-like"/>
</dbReference>
<dbReference type="PANTHER" id="PTHR43968">
    <property type="match status" value="1"/>
</dbReference>
<dbReference type="InterPro" id="IPR050983">
    <property type="entry name" value="GST_Omega/HSP26"/>
</dbReference>
<evidence type="ECO:0000256" key="1">
    <source>
        <dbReference type="SAM" id="SignalP"/>
    </source>
</evidence>
<evidence type="ECO:0008006" key="5">
    <source>
        <dbReference type="Google" id="ProtNLM"/>
    </source>
</evidence>
<dbReference type="InterPro" id="IPR036282">
    <property type="entry name" value="Glutathione-S-Trfase_C_sf"/>
</dbReference>
<protein>
    <recommendedName>
        <fullName evidence="5">GST N-terminal domain-containing protein</fullName>
    </recommendedName>
</protein>
<feature type="chain" id="PRO_5030806454" description="GST N-terminal domain-containing protein" evidence="1">
    <location>
        <begin position="24"/>
        <end position="322"/>
    </location>
</feature>
<name>A0A7S1UF94_9STRA</name>
<dbReference type="GO" id="GO:0005737">
    <property type="term" value="C:cytoplasm"/>
    <property type="evidence" value="ECO:0007669"/>
    <property type="project" value="TreeGrafter"/>
</dbReference>
<keyword evidence="1" id="KW-0732">Signal</keyword>
<dbReference type="Pfam" id="PF13410">
    <property type="entry name" value="GST_C_2"/>
    <property type="match status" value="1"/>
</dbReference>
<organism evidence="4">
    <name type="scientific">Phaeomonas parva</name>
    <dbReference type="NCBI Taxonomy" id="124430"/>
    <lineage>
        <taxon>Eukaryota</taxon>
        <taxon>Sar</taxon>
        <taxon>Stramenopiles</taxon>
        <taxon>Ochrophyta</taxon>
        <taxon>Pinguiophyceae</taxon>
        <taxon>Pinguiochrysidales</taxon>
        <taxon>Pinguiochrysidaceae</taxon>
        <taxon>Phaeomonas</taxon>
    </lineage>
</organism>
<feature type="domain" description="GST C-terminal" evidence="3">
    <location>
        <begin position="143"/>
        <end position="272"/>
    </location>
</feature>
<dbReference type="PROSITE" id="PS50404">
    <property type="entry name" value="GST_NTER"/>
    <property type="match status" value="1"/>
</dbReference>
<dbReference type="Pfam" id="PF13417">
    <property type="entry name" value="GST_N_3"/>
    <property type="match status" value="1"/>
</dbReference>
<dbReference type="EMBL" id="HBGJ01035612">
    <property type="protein sequence ID" value="CAD9264136.1"/>
    <property type="molecule type" value="Transcribed_RNA"/>
</dbReference>
<feature type="signal peptide" evidence="1">
    <location>
        <begin position="1"/>
        <end position="23"/>
    </location>
</feature>
<evidence type="ECO:0000313" key="4">
    <source>
        <dbReference type="EMBL" id="CAD9264136.1"/>
    </source>
</evidence>
<dbReference type="InterPro" id="IPR036249">
    <property type="entry name" value="Thioredoxin-like_sf"/>
</dbReference>
<reference evidence="4" key="1">
    <citation type="submission" date="2021-01" db="EMBL/GenBank/DDBJ databases">
        <authorList>
            <person name="Corre E."/>
            <person name="Pelletier E."/>
            <person name="Niang G."/>
            <person name="Scheremetjew M."/>
            <person name="Finn R."/>
            <person name="Kale V."/>
            <person name="Holt S."/>
            <person name="Cochrane G."/>
            <person name="Meng A."/>
            <person name="Brown T."/>
            <person name="Cohen L."/>
        </authorList>
    </citation>
    <scope>NUCLEOTIDE SEQUENCE</scope>
    <source>
        <strain evidence="4">CCMP2877</strain>
    </source>
</reference>
<feature type="domain" description="GST N-terminal" evidence="2">
    <location>
        <begin position="55"/>
        <end position="138"/>
    </location>
</feature>
<dbReference type="AlphaFoldDB" id="A0A7S1UF94"/>
<accession>A0A7S1UF94</accession>
<dbReference type="Gene3D" id="3.40.30.10">
    <property type="entry name" value="Glutaredoxin"/>
    <property type="match status" value="1"/>
</dbReference>
<dbReference type="SUPFAM" id="SSF47616">
    <property type="entry name" value="GST C-terminal domain-like"/>
    <property type="match status" value="1"/>
</dbReference>
<evidence type="ECO:0000259" key="3">
    <source>
        <dbReference type="PROSITE" id="PS50405"/>
    </source>
</evidence>
<dbReference type="InterPro" id="IPR004045">
    <property type="entry name" value="Glutathione_S-Trfase_N"/>
</dbReference>
<dbReference type="CDD" id="cd00299">
    <property type="entry name" value="GST_C_family"/>
    <property type="match status" value="1"/>
</dbReference>
<evidence type="ECO:0000259" key="2">
    <source>
        <dbReference type="PROSITE" id="PS50404"/>
    </source>
</evidence>
<dbReference type="SUPFAM" id="SSF52833">
    <property type="entry name" value="Thioredoxin-like"/>
    <property type="match status" value="1"/>
</dbReference>
<dbReference type="CDD" id="cd00570">
    <property type="entry name" value="GST_N_family"/>
    <property type="match status" value="1"/>
</dbReference>
<dbReference type="PROSITE" id="PS50405">
    <property type="entry name" value="GST_CTER"/>
    <property type="match status" value="1"/>
</dbReference>
<dbReference type="Gene3D" id="1.20.1050.10">
    <property type="match status" value="1"/>
</dbReference>